<sequence>MQIRIRSMTIALELFFREAILADTDSFIRAMMSNGFSLMSAEQAVVTRGNFTTRPSRFTRMKGKGMNIAAIAIREEQVSNFIAHINLIRMVIRDEMHKSIDDELYACSLLTNAWIRGGVQASKVVSSISARSIVALKEFNGFIAHRNPFGKIELVSLPRQDDKDEEDEWSKIELDYTDEDEYLLSVHNYTNSLARVLEHLNGLSVYITSCIKAVEDAALGRVTSK</sequence>
<reference evidence="2" key="1">
    <citation type="submission" date="2018-01" db="EMBL/GenBank/DDBJ databases">
        <authorList>
            <person name="Kerou L M."/>
        </authorList>
    </citation>
    <scope>NUCLEOTIDE SEQUENCE [LARGE SCALE GENOMIC DNA]</scope>
    <source>
        <strain evidence="2">SCU2</strain>
    </source>
</reference>
<organism evidence="1 2">
    <name type="scientific">Candidatus Nitrosocaldus cavascurensis</name>
    <dbReference type="NCBI Taxonomy" id="2058097"/>
    <lineage>
        <taxon>Archaea</taxon>
        <taxon>Nitrososphaerota</taxon>
        <taxon>Nitrososphaeria</taxon>
        <taxon>Candidatus Nitrosocaldales</taxon>
        <taxon>Candidatus Nitrosocaldaceae</taxon>
        <taxon>Candidatus Nitrosocaldus</taxon>
    </lineage>
</organism>
<dbReference type="RefSeq" id="WP_103287042.1">
    <property type="nucleotide sequence ID" value="NZ_LT981265.1"/>
</dbReference>
<dbReference type="AlphaFoldDB" id="A0A2K5ARK4"/>
<dbReference type="KEGG" id="ncv:NCAV_1090"/>
<evidence type="ECO:0000313" key="2">
    <source>
        <dbReference type="Proteomes" id="UP000236248"/>
    </source>
</evidence>
<dbReference type="EMBL" id="LT981265">
    <property type="protein sequence ID" value="SPC34267.1"/>
    <property type="molecule type" value="Genomic_DNA"/>
</dbReference>
<dbReference type="GeneID" id="41595111"/>
<dbReference type="Proteomes" id="UP000236248">
    <property type="component" value="Chromosome NCAV"/>
</dbReference>
<evidence type="ECO:0000313" key="1">
    <source>
        <dbReference type="EMBL" id="SPC34267.1"/>
    </source>
</evidence>
<keyword evidence="2" id="KW-1185">Reference proteome</keyword>
<gene>
    <name evidence="1" type="ORF">NCAV_1090</name>
</gene>
<proteinExistence type="predicted"/>
<protein>
    <submittedName>
        <fullName evidence="1">Uncharacterized protein</fullName>
    </submittedName>
</protein>
<name>A0A2K5ARK4_9ARCH</name>
<accession>A0A2K5ARK4</accession>